<feature type="transmembrane region" description="Helical" evidence="1">
    <location>
        <begin position="144"/>
        <end position="160"/>
    </location>
</feature>
<dbReference type="InterPro" id="IPR025699">
    <property type="entry name" value="ABC2_memb-like"/>
</dbReference>
<keyword evidence="1" id="KW-0812">Transmembrane</keyword>
<sequence length="209" mass="24004">MLKDLLLQKKYLTVMILYLLFAFLFITMYGKGSDFSFAFIAFPLIYLLGTTSMAHDETAYRYLAILPVKRWKIVAVKYLTVCLYFFLIMTFYGLVGVILNLLPFLPGFPPITLDSLFLVFAGILVFFSVNYPVLFWFGPIKARWINFILFFLFFFLMNAATESPEIMDWVNDVLNGLDRFPGGGVAFFTLFAVLLYLLSALLSIRLLTA</sequence>
<evidence type="ECO:0000313" key="2">
    <source>
        <dbReference type="EMBL" id="PTQ55738.1"/>
    </source>
</evidence>
<dbReference type="AlphaFoldDB" id="A0A2R6XZ77"/>
<evidence type="ECO:0000313" key="3">
    <source>
        <dbReference type="Proteomes" id="UP000244338"/>
    </source>
</evidence>
<feature type="transmembrane region" description="Helical" evidence="1">
    <location>
        <begin position="115"/>
        <end position="137"/>
    </location>
</feature>
<gene>
    <name evidence="2" type="ORF">BSOLF_1511</name>
</gene>
<evidence type="ECO:0008006" key="4">
    <source>
        <dbReference type="Google" id="ProtNLM"/>
    </source>
</evidence>
<feature type="transmembrane region" description="Helical" evidence="1">
    <location>
        <begin position="180"/>
        <end position="204"/>
    </location>
</feature>
<protein>
    <recommendedName>
        <fullName evidence="4">ABC-2 transporter permease</fullName>
    </recommendedName>
</protein>
<name>A0A2R6XZ77_9BACL</name>
<comment type="caution">
    <text evidence="2">The sequence shown here is derived from an EMBL/GenBank/DDBJ whole genome shotgun (WGS) entry which is preliminary data.</text>
</comment>
<keyword evidence="1" id="KW-1133">Transmembrane helix</keyword>
<feature type="transmembrane region" description="Helical" evidence="1">
    <location>
        <begin position="12"/>
        <end position="29"/>
    </location>
</feature>
<dbReference type="Proteomes" id="UP000244338">
    <property type="component" value="Unassembled WGS sequence"/>
</dbReference>
<proteinExistence type="predicted"/>
<dbReference type="PANTHER" id="PTHR41309">
    <property type="entry name" value="MEMBRANE PROTEIN-RELATED"/>
    <property type="match status" value="1"/>
</dbReference>
<dbReference type="EMBL" id="PEBX01000078">
    <property type="protein sequence ID" value="PTQ55738.1"/>
    <property type="molecule type" value="Genomic_DNA"/>
</dbReference>
<dbReference type="Pfam" id="PF13346">
    <property type="entry name" value="ABC2_membrane_5"/>
    <property type="match status" value="1"/>
</dbReference>
<keyword evidence="1" id="KW-0472">Membrane</keyword>
<accession>A0A2R6XZ77</accession>
<organism evidence="2 3">
    <name type="scientific">Candidatus Carbonibacillus altaicus</name>
    <dbReference type="NCBI Taxonomy" id="2163959"/>
    <lineage>
        <taxon>Bacteria</taxon>
        <taxon>Bacillati</taxon>
        <taxon>Bacillota</taxon>
        <taxon>Bacilli</taxon>
        <taxon>Bacillales</taxon>
        <taxon>Candidatus Carbonibacillus</taxon>
    </lineage>
</organism>
<reference evidence="3" key="1">
    <citation type="journal article" date="2018" name="Sci. Rep.">
        <title>Lignite coal burning seam in the remote Altai Mountains harbors a hydrogen-driven thermophilic microbial community.</title>
        <authorList>
            <person name="Kadnikov V.V."/>
            <person name="Mardanov A.V."/>
            <person name="Ivasenko D.A."/>
            <person name="Antsiferov D.V."/>
            <person name="Beletsky A.V."/>
            <person name="Karnachuk O.V."/>
            <person name="Ravin N.V."/>
        </authorList>
    </citation>
    <scope>NUCLEOTIDE SEQUENCE [LARGE SCALE GENOMIC DNA]</scope>
</reference>
<feature type="transmembrane region" description="Helical" evidence="1">
    <location>
        <begin position="75"/>
        <end position="95"/>
    </location>
</feature>
<feature type="transmembrane region" description="Helical" evidence="1">
    <location>
        <begin position="35"/>
        <end position="54"/>
    </location>
</feature>
<evidence type="ECO:0000256" key="1">
    <source>
        <dbReference type="SAM" id="Phobius"/>
    </source>
</evidence>
<dbReference type="PANTHER" id="PTHR41309:SF2">
    <property type="entry name" value="MEMBRANE PROTEIN"/>
    <property type="match status" value="1"/>
</dbReference>